<dbReference type="Proteomes" id="UP000186817">
    <property type="component" value="Unassembled WGS sequence"/>
</dbReference>
<dbReference type="AlphaFoldDB" id="A0A1Q9D3F7"/>
<organism evidence="2 3">
    <name type="scientific">Symbiodinium microadriaticum</name>
    <name type="common">Dinoflagellate</name>
    <name type="synonym">Zooxanthella microadriatica</name>
    <dbReference type="NCBI Taxonomy" id="2951"/>
    <lineage>
        <taxon>Eukaryota</taxon>
        <taxon>Sar</taxon>
        <taxon>Alveolata</taxon>
        <taxon>Dinophyceae</taxon>
        <taxon>Suessiales</taxon>
        <taxon>Symbiodiniaceae</taxon>
        <taxon>Symbiodinium</taxon>
    </lineage>
</organism>
<keyword evidence="1" id="KW-1133">Transmembrane helix</keyword>
<protein>
    <submittedName>
        <fullName evidence="2">Uncharacterized protein</fullName>
    </submittedName>
</protein>
<name>A0A1Q9D3F7_SYMMI</name>
<keyword evidence="3" id="KW-1185">Reference proteome</keyword>
<proteinExistence type="predicted"/>
<feature type="transmembrane region" description="Helical" evidence="1">
    <location>
        <begin position="250"/>
        <end position="269"/>
    </location>
</feature>
<keyword evidence="1" id="KW-0472">Membrane</keyword>
<keyword evidence="1" id="KW-0812">Transmembrane</keyword>
<reference evidence="2 3" key="1">
    <citation type="submission" date="2016-02" db="EMBL/GenBank/DDBJ databases">
        <title>Genome analysis of coral dinoflagellate symbionts highlights evolutionary adaptations to a symbiotic lifestyle.</title>
        <authorList>
            <person name="Aranda M."/>
            <person name="Li Y."/>
            <person name="Liew Y.J."/>
            <person name="Baumgarten S."/>
            <person name="Simakov O."/>
            <person name="Wilson M."/>
            <person name="Piel J."/>
            <person name="Ashoor H."/>
            <person name="Bougouffa S."/>
            <person name="Bajic V.B."/>
            <person name="Ryu T."/>
            <person name="Ravasi T."/>
            <person name="Bayer T."/>
            <person name="Micklem G."/>
            <person name="Kim H."/>
            <person name="Bhak J."/>
            <person name="Lajeunesse T.C."/>
            <person name="Voolstra C.R."/>
        </authorList>
    </citation>
    <scope>NUCLEOTIDE SEQUENCE [LARGE SCALE GENOMIC DNA]</scope>
    <source>
        <strain evidence="2 3">CCMP2467</strain>
    </source>
</reference>
<evidence type="ECO:0000313" key="3">
    <source>
        <dbReference type="Proteomes" id="UP000186817"/>
    </source>
</evidence>
<gene>
    <name evidence="2" type="ORF">AK812_SmicGene28803</name>
</gene>
<comment type="caution">
    <text evidence="2">The sequence shown here is derived from an EMBL/GenBank/DDBJ whole genome shotgun (WGS) entry which is preliminary data.</text>
</comment>
<evidence type="ECO:0000256" key="1">
    <source>
        <dbReference type="SAM" id="Phobius"/>
    </source>
</evidence>
<accession>A0A1Q9D3F7</accession>
<sequence length="300" mass="32422">MADSALQIYKTSTKQREIQKGISVEHLYPAGGYAKKHCLWHADVILQHLAETFQLRGAAPSIDLLDTFSGGLADVKKLLIDYRRASQSSVFAGPSSLMGWLAYEPVETLSSLLLTVEDQSKSSFISSWLCFAQPQAADLTRTALRQEKEVHMSSCHCPINCADPDVPEKKGAFADDEEPIDDSVLAVQDTLSFLILKEAVRSKRSKTCGCRSFGFFDFSASAGCTGGWSVGTSFVMETNSLLSLPKASVVFAYALCTALANALLLLAVLPADRKPLGLQAVAVKAEQFVAWKPCPGYSAA</sequence>
<evidence type="ECO:0000313" key="2">
    <source>
        <dbReference type="EMBL" id="OLP89710.1"/>
    </source>
</evidence>
<dbReference type="EMBL" id="LSRX01000748">
    <property type="protein sequence ID" value="OLP89710.1"/>
    <property type="molecule type" value="Genomic_DNA"/>
</dbReference>